<accession>A0A101FSL9</accession>
<dbReference type="PATRIC" id="fig|301375.7.peg.2330"/>
<proteinExistence type="predicted"/>
<name>A0A101FSL9_9EURY</name>
<evidence type="ECO:0000313" key="2">
    <source>
        <dbReference type="Proteomes" id="UP000057043"/>
    </source>
</evidence>
<reference evidence="1 2" key="1">
    <citation type="journal article" date="2015" name="MBio">
        <title>Genome-Resolved Metagenomic Analysis Reveals Roles for Candidate Phyla and Other Microbial Community Members in Biogeochemical Transformations in Oil Reservoirs.</title>
        <authorList>
            <person name="Hu P."/>
            <person name="Tom L."/>
            <person name="Singh A."/>
            <person name="Thomas B.C."/>
            <person name="Baker B.J."/>
            <person name="Piceno Y.M."/>
            <person name="Andersen G.L."/>
            <person name="Banfield J.F."/>
        </authorList>
    </citation>
    <scope>NUCLEOTIDE SEQUENCE [LARGE SCALE GENOMIC DNA]</scope>
    <source>
        <strain evidence="1">57_489</strain>
    </source>
</reference>
<protein>
    <submittedName>
        <fullName evidence="1">Uncharacterized protein</fullName>
    </submittedName>
</protein>
<comment type="caution">
    <text evidence="1">The sequence shown here is derived from an EMBL/GenBank/DDBJ whole genome shotgun (WGS) entry which is preliminary data.</text>
</comment>
<sequence length="185" mass="21873">MRQPLTNRELDRTLIAPGKDYDNIQNYKSHIEDAEDFVYILDPYYNENSLRLLREGLINNSSVKTIKILTKPNTIDEAFKDSYSDFAKQMRKEGIAIEFRVVVDTKTQGAIHNRYLITKNRSYDFVSADTMQRGQLSHIKEVSDVKPIFDQFWENGKELLSCWTEIQKYKEEKNKRIKEDILRKI</sequence>
<dbReference type="AlphaFoldDB" id="A0A101FSL9"/>
<gene>
    <name evidence="1" type="ORF">XD72_1890</name>
</gene>
<organism evidence="1 2">
    <name type="scientific">Methanothrix harundinacea</name>
    <dbReference type="NCBI Taxonomy" id="301375"/>
    <lineage>
        <taxon>Archaea</taxon>
        <taxon>Methanobacteriati</taxon>
        <taxon>Methanobacteriota</taxon>
        <taxon>Stenosarchaea group</taxon>
        <taxon>Methanomicrobia</taxon>
        <taxon>Methanotrichales</taxon>
        <taxon>Methanotrichaceae</taxon>
        <taxon>Methanothrix</taxon>
    </lineage>
</organism>
<dbReference type="Proteomes" id="UP000057043">
    <property type="component" value="Unassembled WGS sequence"/>
</dbReference>
<dbReference type="EMBL" id="LGFT01000051">
    <property type="protein sequence ID" value="KUK43726.1"/>
    <property type="molecule type" value="Genomic_DNA"/>
</dbReference>
<evidence type="ECO:0000313" key="1">
    <source>
        <dbReference type="EMBL" id="KUK43726.1"/>
    </source>
</evidence>